<dbReference type="Proteomes" id="UP000272025">
    <property type="component" value="Unassembled WGS sequence"/>
</dbReference>
<dbReference type="PANTHER" id="PTHR47043">
    <property type="entry name" value="UDP-N-ACETYLGLUCOSAMINE TRANSFERASE SUBUNIT ALG13"/>
    <property type="match status" value="1"/>
</dbReference>
<comment type="similarity">
    <text evidence="7">Belongs to the glycosyltransferase 28 family.</text>
</comment>
<keyword evidence="7 10" id="KW-0808">Transferase</keyword>
<dbReference type="PANTHER" id="PTHR47043:SF1">
    <property type="entry name" value="UDP-N-ACETYLGLUCOSAMINE TRANSFERASE SUBUNIT ALG13"/>
    <property type="match status" value="1"/>
</dbReference>
<evidence type="ECO:0000256" key="3">
    <source>
        <dbReference type="ARBA" id="ARBA00017468"/>
    </source>
</evidence>
<evidence type="ECO:0000256" key="4">
    <source>
        <dbReference type="ARBA" id="ARBA00024804"/>
    </source>
</evidence>
<dbReference type="GO" id="GO:0004577">
    <property type="term" value="F:N-acetylglucosaminyldiphosphodolichol N-acetylglucosaminyltransferase activity"/>
    <property type="evidence" value="ECO:0007669"/>
    <property type="project" value="UniProtKB-EC"/>
</dbReference>
<keyword evidence="7" id="KW-0328">Glycosyltransferase</keyword>
<keyword evidence="7" id="KW-0256">Endoplasmic reticulum</keyword>
<evidence type="ECO:0000256" key="8">
    <source>
        <dbReference type="SAM" id="MobiDB-lite"/>
    </source>
</evidence>
<evidence type="ECO:0000256" key="2">
    <source>
        <dbReference type="ARBA" id="ARBA00012614"/>
    </source>
</evidence>
<dbReference type="EMBL" id="ML119061">
    <property type="protein sequence ID" value="ROT35641.1"/>
    <property type="molecule type" value="Genomic_DNA"/>
</dbReference>
<evidence type="ECO:0000256" key="5">
    <source>
        <dbReference type="ARBA" id="ARBA00032061"/>
    </source>
</evidence>
<accession>A0A3N2PM83</accession>
<protein>
    <recommendedName>
        <fullName evidence="3 7">UDP-N-acetylglucosamine transferase subunit ALG13</fullName>
        <ecNumber evidence="2 7">2.4.1.141</ecNumber>
    </recommendedName>
    <alternativeName>
        <fullName evidence="5 7">Asparagine-linked glycosylation protein 13</fullName>
    </alternativeName>
</protein>
<feature type="region of interest" description="Disordered" evidence="8">
    <location>
        <begin position="222"/>
        <end position="243"/>
    </location>
</feature>
<dbReference type="InterPro" id="IPR052474">
    <property type="entry name" value="UDP-GlcNAc_transferase"/>
</dbReference>
<name>A0A3N2PM83_SODAK</name>
<dbReference type="GO" id="GO:0006488">
    <property type="term" value="P:dolichol-linked oligosaccharide biosynthetic process"/>
    <property type="evidence" value="ECO:0007669"/>
    <property type="project" value="TreeGrafter"/>
</dbReference>
<evidence type="ECO:0000259" key="9">
    <source>
        <dbReference type="Pfam" id="PF04101"/>
    </source>
</evidence>
<dbReference type="EC" id="2.4.1.141" evidence="2 7"/>
<evidence type="ECO:0000256" key="6">
    <source>
        <dbReference type="ARBA" id="ARBA00048184"/>
    </source>
</evidence>
<dbReference type="GO" id="GO:0043541">
    <property type="term" value="C:UDP-N-acetylglucosamine transferase complex"/>
    <property type="evidence" value="ECO:0007669"/>
    <property type="project" value="TreeGrafter"/>
</dbReference>
<comment type="subunit">
    <text evidence="1 7">Heterodimer with ALG14 to form a functional enzyme.</text>
</comment>
<comment type="subcellular location">
    <subcellularLocation>
        <location evidence="7">Endoplasmic reticulum</location>
    </subcellularLocation>
</comment>
<comment type="function">
    <text evidence="4 7">Involved in protein N-glycosylation. Essential for the second step of the dolichol-linked oligosaccharide pathway.</text>
</comment>
<keyword evidence="11" id="KW-1185">Reference proteome</keyword>
<organism evidence="10 11">
    <name type="scientific">Sodiomyces alkalinus (strain CBS 110278 / VKM F-3762 / F11)</name>
    <name type="common">Alkaliphilic filamentous fungus</name>
    <dbReference type="NCBI Taxonomy" id="1314773"/>
    <lineage>
        <taxon>Eukaryota</taxon>
        <taxon>Fungi</taxon>
        <taxon>Dikarya</taxon>
        <taxon>Ascomycota</taxon>
        <taxon>Pezizomycotina</taxon>
        <taxon>Sordariomycetes</taxon>
        <taxon>Hypocreomycetidae</taxon>
        <taxon>Glomerellales</taxon>
        <taxon>Plectosphaerellaceae</taxon>
        <taxon>Sodiomyces</taxon>
    </lineage>
</organism>
<evidence type="ECO:0000313" key="11">
    <source>
        <dbReference type="Proteomes" id="UP000272025"/>
    </source>
</evidence>
<reference evidence="10 11" key="1">
    <citation type="journal article" date="2018" name="Mol. Ecol.">
        <title>The obligate alkalophilic soda-lake fungus Sodiomyces alkalinus has shifted to a protein diet.</title>
        <authorList>
            <person name="Grum-Grzhimaylo A.A."/>
            <person name="Falkoski D.L."/>
            <person name="van den Heuvel J."/>
            <person name="Valero-Jimenez C.A."/>
            <person name="Min B."/>
            <person name="Choi I.G."/>
            <person name="Lipzen A."/>
            <person name="Daum C.G."/>
            <person name="Aanen D.K."/>
            <person name="Tsang A."/>
            <person name="Henrissat B."/>
            <person name="Bilanenko E.N."/>
            <person name="de Vries R.P."/>
            <person name="van Kan J.A.L."/>
            <person name="Grigoriev I.V."/>
            <person name="Debets A.J.M."/>
        </authorList>
    </citation>
    <scope>NUCLEOTIDE SEQUENCE [LARGE SCALE GENOMIC DNA]</scope>
    <source>
        <strain evidence="10 11">F11</strain>
    </source>
</reference>
<dbReference type="AlphaFoldDB" id="A0A3N2PM83"/>
<dbReference type="SUPFAM" id="SSF53756">
    <property type="entry name" value="UDP-Glycosyltransferase/glycogen phosphorylase"/>
    <property type="match status" value="1"/>
</dbReference>
<evidence type="ECO:0000313" key="10">
    <source>
        <dbReference type="EMBL" id="ROT35641.1"/>
    </source>
</evidence>
<gene>
    <name evidence="7" type="primary">ALG13</name>
    <name evidence="10" type="ORF">SODALDRAFT_71450</name>
</gene>
<dbReference type="Gene3D" id="3.40.50.2000">
    <property type="entry name" value="Glycogen Phosphorylase B"/>
    <property type="match status" value="1"/>
</dbReference>
<feature type="domain" description="Glycosyl transferase family 28 C-terminal" evidence="9">
    <location>
        <begin position="15"/>
        <end position="154"/>
    </location>
</feature>
<proteinExistence type="inferred from homology"/>
<dbReference type="InterPro" id="IPR007235">
    <property type="entry name" value="Glyco_trans_28_C"/>
</dbReference>
<evidence type="ECO:0000256" key="1">
    <source>
        <dbReference type="ARBA" id="ARBA00011198"/>
    </source>
</evidence>
<dbReference type="Pfam" id="PF04101">
    <property type="entry name" value="Glyco_tran_28_C"/>
    <property type="match status" value="1"/>
</dbReference>
<dbReference type="OrthoDB" id="20273at2759"/>
<comment type="catalytic activity">
    <reaction evidence="6">
        <text>an N-acetyl-alpha-D-glucosaminyl-diphospho-di-trans,poly-cis-dolichol + UDP-N-acetyl-alpha-D-glucosamine = an N,N'-diacetylchitobiosyl-diphospho-di-trans,poly-cis-dolichol + UDP + H(+)</text>
        <dbReference type="Rhea" id="RHEA:23380"/>
        <dbReference type="Rhea" id="RHEA-COMP:19507"/>
        <dbReference type="Rhea" id="RHEA-COMP:19510"/>
        <dbReference type="ChEBI" id="CHEBI:15378"/>
        <dbReference type="ChEBI" id="CHEBI:57269"/>
        <dbReference type="ChEBI" id="CHEBI:57705"/>
        <dbReference type="ChEBI" id="CHEBI:58223"/>
        <dbReference type="ChEBI" id="CHEBI:58427"/>
        <dbReference type="EC" id="2.4.1.141"/>
    </reaction>
</comment>
<sequence length="243" mass="26538">MSTVQSSQAPSERHCLVTVGATARFTQLLAEVLESPFLSVLRQHGFTHLTVQCGKDLDWFRATISKLSSQDTKGLQITGFDFVDDLMHEMVKCRAQAPSRRDGVVISHAGTGTLLDGLRVGTPLIVVPNPTLKDNHQAELAEEVQSQGYAIWGRLGQIDYALEQSELLCDKNAQKFRSHPISGSRASQECPDSGELIDVDLWSVSAAMMNRYAGTRESNQAPIVGATPAGELRREEASQMALD</sequence>
<dbReference type="STRING" id="1314773.A0A3N2PM83"/>
<evidence type="ECO:0000256" key="7">
    <source>
        <dbReference type="RuleBase" id="RU362128"/>
    </source>
</evidence>